<keyword evidence="5" id="KW-1133">Transmembrane helix</keyword>
<dbReference type="InterPro" id="IPR003856">
    <property type="entry name" value="LPS_length_determ_N"/>
</dbReference>
<keyword evidence="3" id="KW-1003">Cell membrane</keyword>
<keyword evidence="4" id="KW-0812">Transmembrane</keyword>
<reference evidence="10" key="1">
    <citation type="journal article" date="2019" name="Int. J. Syst. Evol. Microbiol.">
        <title>The Global Catalogue of Microorganisms (GCM) 10K type strain sequencing project: providing services to taxonomists for standard genome sequencing and annotation.</title>
        <authorList>
            <consortium name="The Broad Institute Genomics Platform"/>
            <consortium name="The Broad Institute Genome Sequencing Center for Infectious Disease"/>
            <person name="Wu L."/>
            <person name="Ma J."/>
        </authorList>
    </citation>
    <scope>NUCLEOTIDE SEQUENCE [LARGE SCALE GENOMIC DNA]</scope>
    <source>
        <strain evidence="10">CGMCC 4.7198</strain>
    </source>
</reference>
<evidence type="ECO:0000259" key="8">
    <source>
        <dbReference type="Pfam" id="PF02706"/>
    </source>
</evidence>
<feature type="region of interest" description="Disordered" evidence="7">
    <location>
        <begin position="129"/>
        <end position="172"/>
    </location>
</feature>
<evidence type="ECO:0000256" key="6">
    <source>
        <dbReference type="ARBA" id="ARBA00023136"/>
    </source>
</evidence>
<dbReference type="EMBL" id="JBHTEC010000001">
    <property type="protein sequence ID" value="MFD0282702.1"/>
    <property type="molecule type" value="Genomic_DNA"/>
</dbReference>
<feature type="compositionally biased region" description="Low complexity" evidence="7">
    <location>
        <begin position="144"/>
        <end position="161"/>
    </location>
</feature>
<evidence type="ECO:0000313" key="9">
    <source>
        <dbReference type="EMBL" id="MFD0282702.1"/>
    </source>
</evidence>
<dbReference type="RefSeq" id="WP_381301362.1">
    <property type="nucleotide sequence ID" value="NZ_JBHTEC010000001.1"/>
</dbReference>
<dbReference type="Pfam" id="PF02706">
    <property type="entry name" value="Wzz"/>
    <property type="match status" value="1"/>
</dbReference>
<organism evidence="9 10">
    <name type="scientific">Streptomyces lutosisoli</name>
    <dbReference type="NCBI Taxonomy" id="2665721"/>
    <lineage>
        <taxon>Bacteria</taxon>
        <taxon>Bacillati</taxon>
        <taxon>Actinomycetota</taxon>
        <taxon>Actinomycetes</taxon>
        <taxon>Kitasatosporales</taxon>
        <taxon>Streptomycetaceae</taxon>
        <taxon>Streptomyces</taxon>
    </lineage>
</organism>
<comment type="subcellular location">
    <subcellularLocation>
        <location evidence="1">Cell membrane</location>
        <topology evidence="1">Multi-pass membrane protein</topology>
    </subcellularLocation>
</comment>
<dbReference type="PANTHER" id="PTHR32309:SF31">
    <property type="entry name" value="CAPSULAR EXOPOLYSACCHARIDE FAMILY"/>
    <property type="match status" value="1"/>
</dbReference>
<comment type="similarity">
    <text evidence="2">Belongs to the CpsC/CapA family.</text>
</comment>
<evidence type="ECO:0000256" key="1">
    <source>
        <dbReference type="ARBA" id="ARBA00004651"/>
    </source>
</evidence>
<sequence length="172" mass="18604">MICLLLGIGTGEAVAVVSTPVYEARAQLFVATRTGVDTAELNQGQTFSQARVQSYAAIVATRQVTQPVVRELGLRYTPEELASRITAEAPLNTVLINITVRDTVPVRAARIADAVAQRFSTVVEKLETPKRAPASLRDPDESTPSLRLTRSASPSRRASPRNLYHRTGCSTS</sequence>
<accession>A0ABW2VG48</accession>
<keyword evidence="6" id="KW-0472">Membrane</keyword>
<keyword evidence="10" id="KW-1185">Reference proteome</keyword>
<evidence type="ECO:0000256" key="2">
    <source>
        <dbReference type="ARBA" id="ARBA00006683"/>
    </source>
</evidence>
<evidence type="ECO:0000313" key="10">
    <source>
        <dbReference type="Proteomes" id="UP001596957"/>
    </source>
</evidence>
<proteinExistence type="inferred from homology"/>
<evidence type="ECO:0000256" key="3">
    <source>
        <dbReference type="ARBA" id="ARBA00022475"/>
    </source>
</evidence>
<gene>
    <name evidence="9" type="ORF">ACFQZP_13600</name>
</gene>
<dbReference type="Proteomes" id="UP001596957">
    <property type="component" value="Unassembled WGS sequence"/>
</dbReference>
<dbReference type="InterPro" id="IPR050445">
    <property type="entry name" value="Bact_polysacc_biosynth/exp"/>
</dbReference>
<comment type="caution">
    <text evidence="9">The sequence shown here is derived from an EMBL/GenBank/DDBJ whole genome shotgun (WGS) entry which is preliminary data.</text>
</comment>
<name>A0ABW2VG48_9ACTN</name>
<protein>
    <submittedName>
        <fullName evidence="9">YveK family protein</fullName>
    </submittedName>
</protein>
<feature type="domain" description="Polysaccharide chain length determinant N-terminal" evidence="8">
    <location>
        <begin position="1"/>
        <end position="72"/>
    </location>
</feature>
<evidence type="ECO:0000256" key="4">
    <source>
        <dbReference type="ARBA" id="ARBA00022692"/>
    </source>
</evidence>
<dbReference type="PANTHER" id="PTHR32309">
    <property type="entry name" value="TYROSINE-PROTEIN KINASE"/>
    <property type="match status" value="1"/>
</dbReference>
<evidence type="ECO:0000256" key="7">
    <source>
        <dbReference type="SAM" id="MobiDB-lite"/>
    </source>
</evidence>
<evidence type="ECO:0000256" key="5">
    <source>
        <dbReference type="ARBA" id="ARBA00022989"/>
    </source>
</evidence>